<dbReference type="VEuPathDB" id="FungiDB:An16g06130"/>
<dbReference type="KEGG" id="ang:An16g06130"/>
<reference evidence="1" key="2">
    <citation type="submission" date="2025-08" db="UniProtKB">
        <authorList>
            <consortium name="RefSeq"/>
        </authorList>
    </citation>
    <scope>IDENTIFICATION</scope>
</reference>
<evidence type="ECO:0000313" key="1">
    <source>
        <dbReference type="RefSeq" id="XP_059604849.1"/>
    </source>
</evidence>
<gene>
    <name evidence="1" type="ORF">An16g06130</name>
</gene>
<organism evidence="1">
    <name type="scientific">Aspergillus niger</name>
    <dbReference type="NCBI Taxonomy" id="5061"/>
    <lineage>
        <taxon>Eukaryota</taxon>
        <taxon>Fungi</taxon>
        <taxon>Dikarya</taxon>
        <taxon>Ascomycota</taxon>
        <taxon>Pezizomycotina</taxon>
        <taxon>Eurotiomycetes</taxon>
        <taxon>Eurotiomycetidae</taxon>
        <taxon>Eurotiales</taxon>
        <taxon>Aspergillaceae</taxon>
        <taxon>Aspergillus</taxon>
        <taxon>Aspergillus subgen. Circumdati</taxon>
    </lineage>
</organism>
<accession>A0AAJ8E2V1</accession>
<sequence length="157" mass="16965">MQITQGKGRFYVGTLHDEQLPATTTDSLALANSKPAKSSCSQCKTAVNGAKWCEQAYTAIKCTGKRPIRHEGGAGMTPFGRNFDSEVVSALVGGDNNDCVHRAECTFLSKPIQSPCNPKSLSITVLFQLTMCPEFLHFELDPIQGSVVDGGEVRTIR</sequence>
<reference evidence="1" key="1">
    <citation type="submission" date="2025-02" db="EMBL/GenBank/DDBJ databases">
        <authorList>
            <consortium name="NCBI Genome Project"/>
        </authorList>
    </citation>
    <scope>NUCLEOTIDE SEQUENCE</scope>
</reference>
<protein>
    <submittedName>
        <fullName evidence="1">Uncharacterized protein</fullName>
    </submittedName>
</protein>
<dbReference type="AlphaFoldDB" id="A0AAJ8E2V1"/>
<proteinExistence type="predicted"/>
<name>A0AAJ8E2V1_ASPNG</name>
<dbReference type="RefSeq" id="XP_059604849.1">
    <property type="nucleotide sequence ID" value="XM_059745201.1"/>
</dbReference>
<dbReference type="GeneID" id="84593462"/>